<accession>A0AAE1BCZ8</accession>
<organism evidence="1 2">
    <name type="scientific">Elysia crispata</name>
    <name type="common">lettuce slug</name>
    <dbReference type="NCBI Taxonomy" id="231223"/>
    <lineage>
        <taxon>Eukaryota</taxon>
        <taxon>Metazoa</taxon>
        <taxon>Spiralia</taxon>
        <taxon>Lophotrochozoa</taxon>
        <taxon>Mollusca</taxon>
        <taxon>Gastropoda</taxon>
        <taxon>Heterobranchia</taxon>
        <taxon>Euthyneura</taxon>
        <taxon>Panpulmonata</taxon>
        <taxon>Sacoglossa</taxon>
        <taxon>Placobranchoidea</taxon>
        <taxon>Plakobranchidae</taxon>
        <taxon>Elysia</taxon>
    </lineage>
</organism>
<dbReference type="EMBL" id="JAWDGP010000059">
    <property type="protein sequence ID" value="KAK3804038.1"/>
    <property type="molecule type" value="Genomic_DNA"/>
</dbReference>
<comment type="caution">
    <text evidence="1">The sequence shown here is derived from an EMBL/GenBank/DDBJ whole genome shotgun (WGS) entry which is preliminary data.</text>
</comment>
<protein>
    <submittedName>
        <fullName evidence="1">Uncharacterized protein</fullName>
    </submittedName>
</protein>
<dbReference type="AlphaFoldDB" id="A0AAE1BCZ8"/>
<name>A0AAE1BCZ8_9GAST</name>
<gene>
    <name evidence="1" type="ORF">RRG08_059858</name>
</gene>
<proteinExistence type="predicted"/>
<sequence length="138" mass="15545">MVKQTETVSEFYSPVGNGQFSPGLSEFSQNAGPGFEFPGTRHMKSDVGRQYRLLLMTVSLLLKSSPEWLVSTMAVPPYVVFYCRGDQLGPGLEGNREPSRQKVVERKRAGTLYGTSTYKMRESKSRVYLPQILSWLTL</sequence>
<reference evidence="1" key="1">
    <citation type="journal article" date="2023" name="G3 (Bethesda)">
        <title>A reference genome for the long-term kleptoplast-retaining sea slug Elysia crispata morphotype clarki.</title>
        <authorList>
            <person name="Eastman K.E."/>
            <person name="Pendleton A.L."/>
            <person name="Shaikh M.A."/>
            <person name="Suttiyut T."/>
            <person name="Ogas R."/>
            <person name="Tomko P."/>
            <person name="Gavelis G."/>
            <person name="Widhalm J.R."/>
            <person name="Wisecaver J.H."/>
        </authorList>
    </citation>
    <scope>NUCLEOTIDE SEQUENCE</scope>
    <source>
        <strain evidence="1">ECLA1</strain>
    </source>
</reference>
<dbReference type="Proteomes" id="UP001283361">
    <property type="component" value="Unassembled WGS sequence"/>
</dbReference>
<evidence type="ECO:0000313" key="1">
    <source>
        <dbReference type="EMBL" id="KAK3804038.1"/>
    </source>
</evidence>
<evidence type="ECO:0000313" key="2">
    <source>
        <dbReference type="Proteomes" id="UP001283361"/>
    </source>
</evidence>
<keyword evidence="2" id="KW-1185">Reference proteome</keyword>